<keyword evidence="4" id="KW-1185">Reference proteome</keyword>
<name>A0AA41W1I7_PAPNU</name>
<evidence type="ECO:0000313" key="4">
    <source>
        <dbReference type="Proteomes" id="UP001177140"/>
    </source>
</evidence>
<dbReference type="Proteomes" id="UP001177140">
    <property type="component" value="Unassembled WGS sequence"/>
</dbReference>
<dbReference type="InterPro" id="IPR011989">
    <property type="entry name" value="ARM-like"/>
</dbReference>
<keyword evidence="1" id="KW-0677">Repeat</keyword>
<dbReference type="Gene3D" id="1.25.10.10">
    <property type="entry name" value="Leucine-rich Repeat Variant"/>
    <property type="match status" value="1"/>
</dbReference>
<dbReference type="GO" id="GO:0010265">
    <property type="term" value="P:SCF complex assembly"/>
    <property type="evidence" value="ECO:0007669"/>
    <property type="project" value="InterPro"/>
</dbReference>
<feature type="non-terminal residue" evidence="3">
    <location>
        <position position="1"/>
    </location>
</feature>
<organism evidence="3 4">
    <name type="scientific">Papaver nudicaule</name>
    <name type="common">Iceland poppy</name>
    <dbReference type="NCBI Taxonomy" id="74823"/>
    <lineage>
        <taxon>Eukaryota</taxon>
        <taxon>Viridiplantae</taxon>
        <taxon>Streptophyta</taxon>
        <taxon>Embryophyta</taxon>
        <taxon>Tracheophyta</taxon>
        <taxon>Spermatophyta</taxon>
        <taxon>Magnoliopsida</taxon>
        <taxon>Ranunculales</taxon>
        <taxon>Papaveraceae</taxon>
        <taxon>Papaveroideae</taxon>
        <taxon>Papaver</taxon>
    </lineage>
</organism>
<gene>
    <name evidence="3" type="ORF">MKW94_011424</name>
</gene>
<dbReference type="AlphaFoldDB" id="A0AA41W1I7"/>
<dbReference type="PANTHER" id="PTHR12696">
    <property type="entry name" value="TIP120"/>
    <property type="match status" value="1"/>
</dbReference>
<protein>
    <submittedName>
        <fullName evidence="3">Uncharacterized protein</fullName>
    </submittedName>
</protein>
<evidence type="ECO:0000256" key="2">
    <source>
        <dbReference type="ARBA" id="ARBA00022786"/>
    </source>
</evidence>
<proteinExistence type="predicted"/>
<evidence type="ECO:0000313" key="3">
    <source>
        <dbReference type="EMBL" id="MCL7051348.1"/>
    </source>
</evidence>
<accession>A0AA41W1I7</accession>
<dbReference type="InterPro" id="IPR039852">
    <property type="entry name" value="CAND1/CAND2"/>
</dbReference>
<sequence length="65" mass="7009">AFAIIATSPLKINLSCAMEHLFAELTAFLRKAKRALRQATLGTLNSLLLAYGEKIASSAYEVIIA</sequence>
<reference evidence="3" key="1">
    <citation type="submission" date="2022-03" db="EMBL/GenBank/DDBJ databases">
        <title>A functionally conserved STORR gene fusion in Papaver species that diverged 16.8 million years ago.</title>
        <authorList>
            <person name="Catania T."/>
        </authorList>
    </citation>
    <scope>NUCLEOTIDE SEQUENCE</scope>
    <source>
        <strain evidence="3">S-191538</strain>
    </source>
</reference>
<keyword evidence="2" id="KW-0833">Ubl conjugation pathway</keyword>
<dbReference type="EMBL" id="JAJJMA010337561">
    <property type="protein sequence ID" value="MCL7051348.1"/>
    <property type="molecule type" value="Genomic_DNA"/>
</dbReference>
<evidence type="ECO:0000256" key="1">
    <source>
        <dbReference type="ARBA" id="ARBA00022737"/>
    </source>
</evidence>
<comment type="caution">
    <text evidence="3">The sequence shown here is derived from an EMBL/GenBank/DDBJ whole genome shotgun (WGS) entry which is preliminary data.</text>
</comment>